<dbReference type="SUPFAM" id="SSF51726">
    <property type="entry name" value="UROD/MetE-like"/>
    <property type="match status" value="1"/>
</dbReference>
<dbReference type="GO" id="GO:0004853">
    <property type="term" value="F:uroporphyrinogen decarboxylase activity"/>
    <property type="evidence" value="ECO:0007669"/>
    <property type="project" value="InterPro"/>
</dbReference>
<dbReference type="Pfam" id="PF01208">
    <property type="entry name" value="URO-D"/>
    <property type="match status" value="1"/>
</dbReference>
<dbReference type="InterPro" id="IPR000257">
    <property type="entry name" value="Uroporphyrinogen_deCOase"/>
</dbReference>
<dbReference type="AlphaFoldDB" id="A0A1F5YYA8"/>
<evidence type="ECO:0000259" key="1">
    <source>
        <dbReference type="Pfam" id="PF01208"/>
    </source>
</evidence>
<reference evidence="2 3" key="1">
    <citation type="journal article" date="2016" name="Nat. Commun.">
        <title>Thousands of microbial genomes shed light on interconnected biogeochemical processes in an aquifer system.</title>
        <authorList>
            <person name="Anantharaman K."/>
            <person name="Brown C.T."/>
            <person name="Hug L.A."/>
            <person name="Sharon I."/>
            <person name="Castelle C.J."/>
            <person name="Probst A.J."/>
            <person name="Thomas B.C."/>
            <person name="Singh A."/>
            <person name="Wilkins M.J."/>
            <person name="Karaoz U."/>
            <person name="Brodie E.L."/>
            <person name="Williams K.H."/>
            <person name="Hubbard S.S."/>
            <person name="Banfield J.F."/>
        </authorList>
    </citation>
    <scope>NUCLEOTIDE SEQUENCE [LARGE SCALE GENOMIC DNA]</scope>
</reference>
<sequence length="409" mass="45947">MTSRQRIISALEHRVPDRIPLDFSGHRSSGISAIACHKLRKHLGLAERPIRVYDPIQQLAVVDDDLLDLFGVDTIELGRAFAREDFHWTDWVLPDGTPCKLPAWVAPEREAGGWVLRSKSGRVLGRMPDGALYFEQVYYPFAEKSDLDRIEEASRESMWSAAPSPPGPLIEGPEGRKKFREGARSLRNSTDRAILALFGGNLMEGGHGLYRHDNFFMLLAAEPREAHRFLDRLVELYLKNLERFLEDVGEFIDIIVFGDDLGTQGGPMVSPAMYREFFKPRHALLWQRARRDLPLKVMLHCCGGVRELLPDLIEAGLDAINPVQISCRGMDAAELKKEFGSELTFWGGGCDTRDILPNASPAEVKSHVKRQIDILSPGGGFVFQQVHNILADVPPQNVAAMFEALREWS</sequence>
<dbReference type="Gene3D" id="3.20.20.210">
    <property type="match status" value="1"/>
</dbReference>
<dbReference type="Proteomes" id="UP000179129">
    <property type="component" value="Unassembled WGS sequence"/>
</dbReference>
<evidence type="ECO:0000313" key="3">
    <source>
        <dbReference type="Proteomes" id="UP000179129"/>
    </source>
</evidence>
<dbReference type="EMBL" id="MFIX01000082">
    <property type="protein sequence ID" value="OGG05180.1"/>
    <property type="molecule type" value="Genomic_DNA"/>
</dbReference>
<proteinExistence type="predicted"/>
<feature type="domain" description="Uroporphyrinogen decarboxylase (URO-D)" evidence="1">
    <location>
        <begin position="203"/>
        <end position="408"/>
    </location>
</feature>
<dbReference type="GO" id="GO:0006779">
    <property type="term" value="P:porphyrin-containing compound biosynthetic process"/>
    <property type="evidence" value="ECO:0007669"/>
    <property type="project" value="InterPro"/>
</dbReference>
<comment type="caution">
    <text evidence="2">The sequence shown here is derived from an EMBL/GenBank/DDBJ whole genome shotgun (WGS) entry which is preliminary data.</text>
</comment>
<organism evidence="2 3">
    <name type="scientific">Candidatus Glassbacteria bacterium RIFCSPLOWO2_12_FULL_58_11</name>
    <dbReference type="NCBI Taxonomy" id="1817867"/>
    <lineage>
        <taxon>Bacteria</taxon>
        <taxon>Candidatus Glassiibacteriota</taxon>
    </lineage>
</organism>
<dbReference type="InterPro" id="IPR052024">
    <property type="entry name" value="Methanogen_methyltrans"/>
</dbReference>
<dbReference type="PANTHER" id="PTHR47099">
    <property type="entry name" value="METHYLCOBAMIDE:COM METHYLTRANSFERASE MTBA"/>
    <property type="match status" value="1"/>
</dbReference>
<dbReference type="InterPro" id="IPR038071">
    <property type="entry name" value="UROD/MetE-like_sf"/>
</dbReference>
<dbReference type="PANTHER" id="PTHR47099:SF1">
    <property type="entry name" value="METHYLCOBAMIDE:COM METHYLTRANSFERASE MTBA"/>
    <property type="match status" value="1"/>
</dbReference>
<evidence type="ECO:0000313" key="2">
    <source>
        <dbReference type="EMBL" id="OGG05180.1"/>
    </source>
</evidence>
<gene>
    <name evidence="2" type="ORF">A3F83_08345</name>
</gene>
<protein>
    <recommendedName>
        <fullName evidence="1">Uroporphyrinogen decarboxylase (URO-D) domain-containing protein</fullName>
    </recommendedName>
</protein>
<name>A0A1F5YYA8_9BACT</name>
<dbReference type="STRING" id="1817867.A3F83_08345"/>
<accession>A0A1F5YYA8</accession>